<dbReference type="Pfam" id="PF01740">
    <property type="entry name" value="STAS"/>
    <property type="match status" value="1"/>
</dbReference>
<dbReference type="InterPro" id="IPR036513">
    <property type="entry name" value="STAS_dom_sf"/>
</dbReference>
<dbReference type="CDD" id="cd07042">
    <property type="entry name" value="STAS_SulP_like_sulfate_transporter"/>
    <property type="match status" value="1"/>
</dbReference>
<dbReference type="InterPro" id="IPR011547">
    <property type="entry name" value="SLC26A/SulP_dom"/>
</dbReference>
<dbReference type="InterPro" id="IPR052706">
    <property type="entry name" value="Membrane-Transporter-like"/>
</dbReference>
<feature type="transmembrane region" description="Helical" evidence="5">
    <location>
        <begin position="96"/>
        <end position="116"/>
    </location>
</feature>
<feature type="transmembrane region" description="Helical" evidence="5">
    <location>
        <begin position="193"/>
        <end position="210"/>
    </location>
</feature>
<evidence type="ECO:0000256" key="2">
    <source>
        <dbReference type="ARBA" id="ARBA00022692"/>
    </source>
</evidence>
<evidence type="ECO:0000259" key="6">
    <source>
        <dbReference type="PROSITE" id="PS50801"/>
    </source>
</evidence>
<dbReference type="PANTHER" id="PTHR43310">
    <property type="entry name" value="SULFATE TRANSPORTER YBAR-RELATED"/>
    <property type="match status" value="1"/>
</dbReference>
<evidence type="ECO:0000256" key="3">
    <source>
        <dbReference type="ARBA" id="ARBA00022989"/>
    </source>
</evidence>
<feature type="transmembrane region" description="Helical" evidence="5">
    <location>
        <begin position="164"/>
        <end position="186"/>
    </location>
</feature>
<gene>
    <name evidence="7" type="ORF">OLEAN_C30700</name>
</gene>
<keyword evidence="2 5" id="KW-0812">Transmembrane</keyword>
<evidence type="ECO:0000256" key="5">
    <source>
        <dbReference type="SAM" id="Phobius"/>
    </source>
</evidence>
<dbReference type="PANTHER" id="PTHR43310:SF1">
    <property type="entry name" value="SULFATE TRANSPORTER YBAR-RELATED"/>
    <property type="match status" value="1"/>
</dbReference>
<organism evidence="7 8">
    <name type="scientific">Oleispira antarctica RB-8</name>
    <dbReference type="NCBI Taxonomy" id="698738"/>
    <lineage>
        <taxon>Bacteria</taxon>
        <taxon>Pseudomonadati</taxon>
        <taxon>Pseudomonadota</taxon>
        <taxon>Gammaproteobacteria</taxon>
        <taxon>Oceanospirillales</taxon>
        <taxon>Oceanospirillaceae</taxon>
        <taxon>Oleispira</taxon>
    </lineage>
</organism>
<keyword evidence="8" id="KW-1185">Reference proteome</keyword>
<dbReference type="Pfam" id="PF00916">
    <property type="entry name" value="Sulfate_transp"/>
    <property type="match status" value="1"/>
</dbReference>
<dbReference type="Proteomes" id="UP000032749">
    <property type="component" value="Chromosome"/>
</dbReference>
<keyword evidence="4 5" id="KW-0472">Membrane</keyword>
<feature type="transmembrane region" description="Helical" evidence="5">
    <location>
        <begin position="66"/>
        <end position="84"/>
    </location>
</feature>
<dbReference type="KEGG" id="oai:OLEAN_C30700"/>
<feature type="transmembrane region" description="Helical" evidence="5">
    <location>
        <begin position="123"/>
        <end position="144"/>
    </location>
</feature>
<feature type="transmembrane region" description="Helical" evidence="5">
    <location>
        <begin position="318"/>
        <end position="337"/>
    </location>
</feature>
<reference evidence="7 8" key="1">
    <citation type="journal article" date="2013" name="Nat. Commun.">
        <title>Genome sequence and functional genomic analysis of the oil-degrading bacterium Oleispira antarctica.</title>
        <authorList>
            <person name="Kube M."/>
            <person name="Chernikova T.N."/>
            <person name="Al-Ramahi Y."/>
            <person name="Beloqui A."/>
            <person name="Lopez-Cortez N."/>
            <person name="Guazzaroni M.E."/>
            <person name="Heipieper H.J."/>
            <person name="Klages S."/>
            <person name="Kotsyurbenko O.R."/>
            <person name="Langer I."/>
            <person name="Nechitaylo T.Y."/>
            <person name="Lunsdorf H."/>
            <person name="Fernandez M."/>
            <person name="Juarez S."/>
            <person name="Ciordia S."/>
            <person name="Singer A."/>
            <person name="Kagan O."/>
            <person name="Egorova O."/>
            <person name="Petit P.A."/>
            <person name="Stogios P."/>
            <person name="Kim Y."/>
            <person name="Tchigvintsev A."/>
            <person name="Flick R."/>
            <person name="Denaro R."/>
            <person name="Genovese M."/>
            <person name="Albar J.P."/>
            <person name="Reva O.N."/>
            <person name="Martinez-Gomariz M."/>
            <person name="Tran H."/>
            <person name="Ferrer M."/>
            <person name="Savchenko A."/>
            <person name="Yakunin A.F."/>
            <person name="Yakimov M.M."/>
            <person name="Golyshina O.V."/>
            <person name="Reinhardt R."/>
            <person name="Golyshin P.N."/>
        </authorList>
    </citation>
    <scope>NUCLEOTIDE SEQUENCE [LARGE SCALE GENOMIC DNA]</scope>
</reference>
<dbReference type="OrthoDB" id="9771198at2"/>
<dbReference type="Gene3D" id="3.30.750.24">
    <property type="entry name" value="STAS domain"/>
    <property type="match status" value="1"/>
</dbReference>
<protein>
    <submittedName>
        <fullName evidence="7">Sulfate permease family protein probable</fullName>
    </submittedName>
</protein>
<dbReference type="AlphaFoldDB" id="R4YPZ0"/>
<accession>R4YPZ0</accession>
<feature type="transmembrane region" description="Helical" evidence="5">
    <location>
        <begin position="375"/>
        <end position="406"/>
    </location>
</feature>
<dbReference type="EMBL" id="FO203512">
    <property type="protein sequence ID" value="CCK77246.1"/>
    <property type="molecule type" value="Genomic_DNA"/>
</dbReference>
<keyword evidence="3 5" id="KW-1133">Transmembrane helix</keyword>
<dbReference type="GO" id="GO:0016020">
    <property type="term" value="C:membrane"/>
    <property type="evidence" value="ECO:0007669"/>
    <property type="project" value="UniProtKB-SubCell"/>
</dbReference>
<feature type="transmembrane region" description="Helical" evidence="5">
    <location>
        <begin position="43"/>
        <end position="59"/>
    </location>
</feature>
<dbReference type="SUPFAM" id="SSF52091">
    <property type="entry name" value="SpoIIaa-like"/>
    <property type="match status" value="1"/>
</dbReference>
<dbReference type="PATRIC" id="fig|698738.3.peg.3192"/>
<dbReference type="HOGENOM" id="CLU_003182_7_0_6"/>
<evidence type="ECO:0000313" key="8">
    <source>
        <dbReference type="Proteomes" id="UP000032749"/>
    </source>
</evidence>
<evidence type="ECO:0000256" key="1">
    <source>
        <dbReference type="ARBA" id="ARBA00004141"/>
    </source>
</evidence>
<comment type="subcellular location">
    <subcellularLocation>
        <location evidence="1">Membrane</location>
        <topology evidence="1">Multi-pass membrane protein</topology>
    </subcellularLocation>
</comment>
<dbReference type="PROSITE" id="PS50801">
    <property type="entry name" value="STAS"/>
    <property type="match status" value="1"/>
</dbReference>
<proteinExistence type="predicted"/>
<feature type="transmembrane region" description="Helical" evidence="5">
    <location>
        <begin position="343"/>
        <end position="363"/>
    </location>
</feature>
<evidence type="ECO:0000256" key="4">
    <source>
        <dbReference type="ARBA" id="ARBA00023136"/>
    </source>
</evidence>
<feature type="domain" description="STAS" evidence="6">
    <location>
        <begin position="413"/>
        <end position="502"/>
    </location>
</feature>
<feature type="transmembrane region" description="Helical" evidence="5">
    <location>
        <begin position="242"/>
        <end position="267"/>
    </location>
</feature>
<dbReference type="InterPro" id="IPR002645">
    <property type="entry name" value="STAS_dom"/>
</dbReference>
<name>R4YPZ0_OLEAN</name>
<sequence>MFQEFIKTFSPNVKNDTLSGLTVALALVPEAVAFAFVAGVHPLTGLYAAFMVGLITAIMGGRPGMISGATGALAVVMVALVAQAERDFGAGMGPQYLFATVVLMGIIQIGAGALKLGKFIRIVPYPVMLGFVNGLAIVIFLAQIPQLQESTPGGKWGWTEGAWLAGNELYIMISMIAATMFITHFLPKVTKAIPSALAGILVVSLIVIGLDLDTKTVGDLASIAGGLPEFAAPNVPLTMDTLLFILPFSIILASIGLIESLLTITVIDEMTDTRGQGNKECIAQGTANVATGFFGGMGGCAMIGQSMINVNSGGRGRLSGIAAALFLLSFILFASSLIEQIPIAALTGVMFMVVIGTFEWSSFRMMRSIPKRDAFIIVLVSGVTVVTDLAVAVVVGVIVAALMFAWDHAKYIFATKTIDADGSKIYELHGPLFFGSAANFKDLFDPKGDPDKVIIEFKNSRVADHSAIEAIDSLAERYIAEGKELHLRHLSPECRTLLKKAGNLCDVNVLEDPKYRIAADNLG</sequence>
<dbReference type="STRING" id="698738.OLEAN_C30700"/>
<evidence type="ECO:0000313" key="7">
    <source>
        <dbReference type="EMBL" id="CCK77246.1"/>
    </source>
</evidence>